<proteinExistence type="predicted"/>
<dbReference type="Proteomes" id="UP000677054">
    <property type="component" value="Unassembled WGS sequence"/>
</dbReference>
<dbReference type="EMBL" id="LR899955">
    <property type="protein sequence ID" value="CAD7243477.1"/>
    <property type="molecule type" value="Genomic_DNA"/>
</dbReference>
<feature type="transmembrane region" description="Helical" evidence="6">
    <location>
        <begin position="201"/>
        <end position="219"/>
    </location>
</feature>
<dbReference type="GO" id="GO:0030001">
    <property type="term" value="P:metal ion transport"/>
    <property type="evidence" value="ECO:0007669"/>
    <property type="project" value="InterPro"/>
</dbReference>
<evidence type="ECO:0000256" key="2">
    <source>
        <dbReference type="ARBA" id="ARBA00022692"/>
    </source>
</evidence>
<dbReference type="GO" id="GO:0005783">
    <property type="term" value="C:endoplasmic reticulum"/>
    <property type="evidence" value="ECO:0007669"/>
    <property type="project" value="TreeGrafter"/>
</dbReference>
<keyword evidence="8" id="KW-1185">Reference proteome</keyword>
<evidence type="ECO:0008006" key="9">
    <source>
        <dbReference type="Google" id="ProtNLM"/>
    </source>
</evidence>
<evidence type="ECO:0000256" key="3">
    <source>
        <dbReference type="ARBA" id="ARBA00022989"/>
    </source>
</evidence>
<dbReference type="GO" id="GO:0005794">
    <property type="term" value="C:Golgi apparatus"/>
    <property type="evidence" value="ECO:0007669"/>
    <property type="project" value="TreeGrafter"/>
</dbReference>
<dbReference type="GO" id="GO:0031398">
    <property type="term" value="P:positive regulation of protein ubiquitination"/>
    <property type="evidence" value="ECO:0007669"/>
    <property type="project" value="TreeGrafter"/>
</dbReference>
<comment type="subcellular location">
    <subcellularLocation>
        <location evidence="1">Membrane</location>
        <topology evidence="1">Multi-pass membrane protein</topology>
    </subcellularLocation>
</comment>
<dbReference type="GO" id="GO:0006511">
    <property type="term" value="P:ubiquitin-dependent protein catabolic process"/>
    <property type="evidence" value="ECO:0007669"/>
    <property type="project" value="TreeGrafter"/>
</dbReference>
<dbReference type="PANTHER" id="PTHR13396">
    <property type="entry name" value="NEDD4 FAMILY INTERACTING PROTEIN 1/2"/>
    <property type="match status" value="1"/>
</dbReference>
<protein>
    <recommendedName>
        <fullName evidence="9">Nedd4 family interacting protein 1</fullName>
    </recommendedName>
</protein>
<reference evidence="7" key="1">
    <citation type="submission" date="2020-11" db="EMBL/GenBank/DDBJ databases">
        <authorList>
            <person name="Tran Van P."/>
        </authorList>
    </citation>
    <scope>NUCLEOTIDE SEQUENCE</scope>
</reference>
<feature type="transmembrane region" description="Helical" evidence="6">
    <location>
        <begin position="171"/>
        <end position="189"/>
    </location>
</feature>
<dbReference type="AlphaFoldDB" id="A0A7R9A2A6"/>
<evidence type="ECO:0000313" key="8">
    <source>
        <dbReference type="Proteomes" id="UP000677054"/>
    </source>
</evidence>
<dbReference type="GO" id="GO:0007034">
    <property type="term" value="P:vacuolar transport"/>
    <property type="evidence" value="ECO:0007669"/>
    <property type="project" value="InterPro"/>
</dbReference>
<evidence type="ECO:0000256" key="4">
    <source>
        <dbReference type="ARBA" id="ARBA00023136"/>
    </source>
</evidence>
<feature type="transmembrane region" description="Helical" evidence="6">
    <location>
        <begin position="140"/>
        <end position="164"/>
    </location>
</feature>
<keyword evidence="4 6" id="KW-0472">Membrane</keyword>
<organism evidence="7">
    <name type="scientific">Darwinula stevensoni</name>
    <dbReference type="NCBI Taxonomy" id="69355"/>
    <lineage>
        <taxon>Eukaryota</taxon>
        <taxon>Metazoa</taxon>
        <taxon>Ecdysozoa</taxon>
        <taxon>Arthropoda</taxon>
        <taxon>Crustacea</taxon>
        <taxon>Oligostraca</taxon>
        <taxon>Ostracoda</taxon>
        <taxon>Podocopa</taxon>
        <taxon>Podocopida</taxon>
        <taxon>Darwinulocopina</taxon>
        <taxon>Darwinuloidea</taxon>
        <taxon>Darwinulidae</taxon>
        <taxon>Darwinula</taxon>
    </lineage>
</organism>
<dbReference type="GO" id="GO:0050699">
    <property type="term" value="F:WW domain binding"/>
    <property type="evidence" value="ECO:0007669"/>
    <property type="project" value="TreeGrafter"/>
</dbReference>
<dbReference type="OrthoDB" id="10003116at2759"/>
<evidence type="ECO:0000313" key="7">
    <source>
        <dbReference type="EMBL" id="CAD7243477.1"/>
    </source>
</evidence>
<dbReference type="EMBL" id="CAJPEV010000438">
    <property type="protein sequence ID" value="CAG0885282.1"/>
    <property type="molecule type" value="Genomic_DNA"/>
</dbReference>
<dbReference type="GO" id="GO:0016020">
    <property type="term" value="C:membrane"/>
    <property type="evidence" value="ECO:0007669"/>
    <property type="project" value="UniProtKB-SubCell"/>
</dbReference>
<keyword evidence="3 6" id="KW-1133">Transmembrane helix</keyword>
<evidence type="ECO:0000256" key="1">
    <source>
        <dbReference type="ARBA" id="ARBA00004141"/>
    </source>
</evidence>
<dbReference type="GO" id="GO:0048471">
    <property type="term" value="C:perinuclear region of cytoplasm"/>
    <property type="evidence" value="ECO:0007669"/>
    <property type="project" value="TreeGrafter"/>
</dbReference>
<dbReference type="CDD" id="cd22212">
    <property type="entry name" value="NDFIP-like"/>
    <property type="match status" value="1"/>
</dbReference>
<dbReference type="InterPro" id="IPR019325">
    <property type="entry name" value="NEDD4/Bsd2"/>
</dbReference>
<dbReference type="PANTHER" id="PTHR13396:SF5">
    <property type="entry name" value="NEDD4 FAMILY INTERACTING PROTEIN"/>
    <property type="match status" value="1"/>
</dbReference>
<sequence>MAADSEAPLSTTGIPPPAYEDVRFEEGTTSEGATARPDYQQNQSSATASLYIAEKYSFLYFIFQNEDDESIPPPKVDCTAPPTYEVATSLPSYDEVRRQKYFEEHPQAANARYPPYWRTFLHVDLDGATEQDEALLGTDFIFFASFFVAFLFNWVGFLLLICFCQTIAGRYGALAGFGLSLAKWTLIVKHSTDLVNHENNWLWWLIMAFGLLICLRAIFQYISIKREWHVLTRAAQERLLFFY</sequence>
<dbReference type="Pfam" id="PF10176">
    <property type="entry name" value="NEDD4_Bsd2"/>
    <property type="match status" value="2"/>
</dbReference>
<feature type="region of interest" description="Disordered" evidence="5">
    <location>
        <begin position="1"/>
        <end position="41"/>
    </location>
</feature>
<evidence type="ECO:0000256" key="6">
    <source>
        <dbReference type="SAM" id="Phobius"/>
    </source>
</evidence>
<keyword evidence="2 6" id="KW-0812">Transmembrane</keyword>
<accession>A0A7R9A2A6</accession>
<name>A0A7R9A2A6_9CRUS</name>
<evidence type="ECO:0000256" key="5">
    <source>
        <dbReference type="SAM" id="MobiDB-lite"/>
    </source>
</evidence>
<gene>
    <name evidence="7" type="ORF">DSTB1V02_LOCUS3395</name>
</gene>